<feature type="transmembrane region" description="Helical" evidence="12">
    <location>
        <begin position="42"/>
        <end position="62"/>
    </location>
</feature>
<evidence type="ECO:0000256" key="8">
    <source>
        <dbReference type="ARBA" id="ARBA00022958"/>
    </source>
</evidence>
<feature type="transmembrane region" description="Helical" evidence="12">
    <location>
        <begin position="303"/>
        <end position="321"/>
    </location>
</feature>
<dbReference type="GO" id="GO:0015379">
    <property type="term" value="F:potassium:chloride symporter activity"/>
    <property type="evidence" value="ECO:0007669"/>
    <property type="project" value="InterPro"/>
</dbReference>
<protein>
    <submittedName>
        <fullName evidence="13">Potassium uptake protein TrkH</fullName>
    </submittedName>
</protein>
<dbReference type="InterPro" id="IPR003445">
    <property type="entry name" value="Cat_transpt"/>
</dbReference>
<evidence type="ECO:0000256" key="1">
    <source>
        <dbReference type="ARBA" id="ARBA00004429"/>
    </source>
</evidence>
<gene>
    <name evidence="13" type="ORF">MSBR2_1205</name>
</gene>
<feature type="transmembrane region" description="Helical" evidence="12">
    <location>
        <begin position="237"/>
        <end position="257"/>
    </location>
</feature>
<dbReference type="PIRSF" id="PIRSF006247">
    <property type="entry name" value="TrkH"/>
    <property type="match status" value="1"/>
</dbReference>
<evidence type="ECO:0000256" key="9">
    <source>
        <dbReference type="ARBA" id="ARBA00022989"/>
    </source>
</evidence>
<keyword evidence="9 12" id="KW-1133">Transmembrane helix</keyword>
<comment type="similarity">
    <text evidence="2">Belongs to the TrkH potassium transport family.</text>
</comment>
<dbReference type="PATRIC" id="fig|1434106.5.peg.1540"/>
<feature type="transmembrane region" description="Helical" evidence="12">
    <location>
        <begin position="12"/>
        <end position="36"/>
    </location>
</feature>
<evidence type="ECO:0000256" key="6">
    <source>
        <dbReference type="ARBA" id="ARBA00022538"/>
    </source>
</evidence>
<dbReference type="InterPro" id="IPR004772">
    <property type="entry name" value="TrkH"/>
</dbReference>
<keyword evidence="5" id="KW-0997">Cell inner membrane</keyword>
<dbReference type="GO" id="GO:0005886">
    <property type="term" value="C:plasma membrane"/>
    <property type="evidence" value="ECO:0007669"/>
    <property type="project" value="UniProtKB-SubCell"/>
</dbReference>
<feature type="transmembrane region" description="Helical" evidence="12">
    <location>
        <begin position="333"/>
        <end position="352"/>
    </location>
</feature>
<feature type="transmembrane region" description="Helical" evidence="12">
    <location>
        <begin position="395"/>
        <end position="418"/>
    </location>
</feature>
<keyword evidence="11 12" id="KW-0472">Membrane</keyword>
<dbReference type="Pfam" id="PF02386">
    <property type="entry name" value="TrkH"/>
    <property type="match status" value="1"/>
</dbReference>
<dbReference type="Proteomes" id="UP000033079">
    <property type="component" value="Chromosome"/>
</dbReference>
<keyword evidence="10" id="KW-0406">Ion transport</keyword>
<evidence type="ECO:0000256" key="10">
    <source>
        <dbReference type="ARBA" id="ARBA00023065"/>
    </source>
</evidence>
<evidence type="ECO:0000256" key="11">
    <source>
        <dbReference type="ARBA" id="ARBA00023136"/>
    </source>
</evidence>
<keyword evidence="6" id="KW-0633">Potassium transport</keyword>
<organism evidence="13 14">
    <name type="scientific">Methanosarcina barkeri 227</name>
    <dbReference type="NCBI Taxonomy" id="1434106"/>
    <lineage>
        <taxon>Archaea</taxon>
        <taxon>Methanobacteriati</taxon>
        <taxon>Methanobacteriota</taxon>
        <taxon>Stenosarchaea group</taxon>
        <taxon>Methanomicrobia</taxon>
        <taxon>Methanosarcinales</taxon>
        <taxon>Methanosarcinaceae</taxon>
        <taxon>Methanosarcina</taxon>
    </lineage>
</organism>
<dbReference type="NCBIfam" id="TIGR00933">
    <property type="entry name" value="2a38"/>
    <property type="match status" value="1"/>
</dbReference>
<dbReference type="AlphaFoldDB" id="A0A0E3LQ63"/>
<dbReference type="PANTHER" id="PTHR32024:SF2">
    <property type="entry name" value="TRK SYSTEM POTASSIUM UPTAKE PROTEIN TRKG-RELATED"/>
    <property type="match status" value="1"/>
</dbReference>
<keyword evidence="7 12" id="KW-0812">Transmembrane</keyword>
<reference evidence="13 14" key="1">
    <citation type="submission" date="2014-07" db="EMBL/GenBank/DDBJ databases">
        <title>Methanogenic archaea and the global carbon cycle.</title>
        <authorList>
            <person name="Henriksen J.R."/>
            <person name="Luke J."/>
            <person name="Reinhart S."/>
            <person name="Benedict M.N."/>
            <person name="Youngblut N.D."/>
            <person name="Metcalf M.E."/>
            <person name="Whitaker R.J."/>
            <person name="Metcalf W.W."/>
        </authorList>
    </citation>
    <scope>NUCLEOTIDE SEQUENCE [LARGE SCALE GENOMIC DNA]</scope>
    <source>
        <strain evidence="13 14">227</strain>
    </source>
</reference>
<comment type="subcellular location">
    <subcellularLocation>
        <location evidence="1">Cell inner membrane</location>
        <topology evidence="1">Multi-pass membrane protein</topology>
    </subcellularLocation>
</comment>
<feature type="transmembrane region" description="Helical" evidence="12">
    <location>
        <begin position="278"/>
        <end position="297"/>
    </location>
</feature>
<dbReference type="HOGENOM" id="CLU_030708_0_2_2"/>
<feature type="transmembrane region" description="Helical" evidence="12">
    <location>
        <begin position="74"/>
        <end position="94"/>
    </location>
</feature>
<feature type="transmembrane region" description="Helical" evidence="12">
    <location>
        <begin position="184"/>
        <end position="208"/>
    </location>
</feature>
<evidence type="ECO:0000313" key="13">
    <source>
        <dbReference type="EMBL" id="AKB57721.1"/>
    </source>
</evidence>
<keyword evidence="4" id="KW-1003">Cell membrane</keyword>
<feature type="transmembrane region" description="Helical" evidence="12">
    <location>
        <begin position="129"/>
        <end position="151"/>
    </location>
</feature>
<evidence type="ECO:0000256" key="12">
    <source>
        <dbReference type="SAM" id="Phobius"/>
    </source>
</evidence>
<evidence type="ECO:0000313" key="14">
    <source>
        <dbReference type="Proteomes" id="UP000033079"/>
    </source>
</evidence>
<dbReference type="KEGG" id="mbar:MSBR2_1205"/>
<keyword evidence="3" id="KW-0813">Transport</keyword>
<dbReference type="PANTHER" id="PTHR32024">
    <property type="entry name" value="TRK SYSTEM POTASSIUM UPTAKE PROTEIN TRKG-RELATED"/>
    <property type="match status" value="1"/>
</dbReference>
<sequence>MGGRWFLIDNRAVFNALGKILFLLAFTMLVPLLVAFYYREPLVPFIVSFFITLISALLLMRFKGREDWQQKEALAIVALSWLAAAIFGAIPFLFEGVSFIDAVFEAMSGFTSTGSSILMNIESYSRGLLFWRSFTAWLGGMGIIVLFIAVLPKLGVAGRQLFRAEAPGPTEDKLKPRIRETARILWTLYVLISALEVVALMLGGMSLYDALNHTFACMACGGFSTYNSGIEAFHSPVIEFILTFFMFIAGANFALYYRAIHVNKFALFRDEEFRTYSFLILGFTGLLALVLFKDMGFSPFNSFRYAIFQITSVMTATGFASTDFNMWKDSAKILVLSVMFIGGCAGSTGGGMKVVRFLLMFKYARRELFKFVHPRLIRPIRFNNKAVPEDILQSILSFVVLYIGVFVVGTVLLTLLGVDMVSAVTASITTLGNIGPGFNIVGPMANFESIPPLGKIILISNMWVGRLEVYTVLVLFTREFWHS</sequence>
<name>A0A0E3LQ63_METBA</name>
<evidence type="ECO:0000256" key="2">
    <source>
        <dbReference type="ARBA" id="ARBA00009137"/>
    </source>
</evidence>
<evidence type="ECO:0000256" key="4">
    <source>
        <dbReference type="ARBA" id="ARBA00022475"/>
    </source>
</evidence>
<keyword evidence="8" id="KW-0630">Potassium</keyword>
<accession>A0A0E3LQ63</accession>
<evidence type="ECO:0000256" key="5">
    <source>
        <dbReference type="ARBA" id="ARBA00022519"/>
    </source>
</evidence>
<proteinExistence type="inferred from homology"/>
<evidence type="ECO:0000256" key="7">
    <source>
        <dbReference type="ARBA" id="ARBA00022692"/>
    </source>
</evidence>
<evidence type="ECO:0000256" key="3">
    <source>
        <dbReference type="ARBA" id="ARBA00022448"/>
    </source>
</evidence>
<dbReference type="EMBL" id="CP009530">
    <property type="protein sequence ID" value="AKB57721.1"/>
    <property type="molecule type" value="Genomic_DNA"/>
</dbReference>